<evidence type="ECO:0000256" key="6">
    <source>
        <dbReference type="ARBA" id="ARBA00022679"/>
    </source>
</evidence>
<dbReference type="EMBL" id="MWPX01000025">
    <property type="protein sequence ID" value="OUM47317.1"/>
    <property type="molecule type" value="Genomic_DNA"/>
</dbReference>
<dbReference type="AlphaFoldDB" id="A0A1Y3MA56"/>
<dbReference type="RefSeq" id="WP_088094329.1">
    <property type="nucleotide sequence ID" value="NZ_JARHXM010000040.1"/>
</dbReference>
<evidence type="ECO:0000256" key="1">
    <source>
        <dbReference type="ARBA" id="ARBA00004726"/>
    </source>
</evidence>
<dbReference type="PANTHER" id="PTHR22749:SF6">
    <property type="entry name" value="RIBOFLAVIN KINASE"/>
    <property type="match status" value="1"/>
</dbReference>
<evidence type="ECO:0000313" key="13">
    <source>
        <dbReference type="EMBL" id="OUM47317.1"/>
    </source>
</evidence>
<keyword evidence="4" id="KW-0285">Flavoprotein</keyword>
<keyword evidence="9" id="KW-0274">FAD</keyword>
<evidence type="ECO:0000256" key="4">
    <source>
        <dbReference type="ARBA" id="ARBA00022630"/>
    </source>
</evidence>
<dbReference type="PANTHER" id="PTHR22749">
    <property type="entry name" value="RIBOFLAVIN KINASE/FMN ADENYLYLTRANSFERASE"/>
    <property type="match status" value="1"/>
</dbReference>
<reference evidence="13 14" key="1">
    <citation type="submission" date="2017-02" db="EMBL/GenBank/DDBJ databases">
        <title>Bacillus pseudomycoides isolate FSL K6-0042.</title>
        <authorList>
            <person name="Kovac J."/>
        </authorList>
    </citation>
    <scope>NUCLEOTIDE SEQUENCE [LARGE SCALE GENOMIC DNA]</scope>
    <source>
        <strain evidence="13 14">FSL K6-0042</strain>
    </source>
</reference>
<evidence type="ECO:0000256" key="2">
    <source>
        <dbReference type="ARBA" id="ARBA00010214"/>
    </source>
</evidence>
<dbReference type="Gene3D" id="3.40.50.620">
    <property type="entry name" value="HUPs"/>
    <property type="match status" value="1"/>
</dbReference>
<accession>A0A1Y3MA56</accession>
<comment type="catalytic activity">
    <reaction evidence="11">
        <text>FMN + ATP + H(+) = FAD + diphosphate</text>
        <dbReference type="Rhea" id="RHEA:17237"/>
        <dbReference type="ChEBI" id="CHEBI:15378"/>
        <dbReference type="ChEBI" id="CHEBI:30616"/>
        <dbReference type="ChEBI" id="CHEBI:33019"/>
        <dbReference type="ChEBI" id="CHEBI:57692"/>
        <dbReference type="ChEBI" id="CHEBI:58210"/>
        <dbReference type="EC" id="2.7.7.2"/>
    </reaction>
</comment>
<dbReference type="InterPro" id="IPR023468">
    <property type="entry name" value="Riboflavin_kinase"/>
</dbReference>
<sequence>MRIIYIHDYSVPELEKSIVSIGAFDGVHKGHQTVIRNAVEKGKELQIPNVVYTFDPPPRSYFQGAQVLTPINEKLNRFQELGVEHVIVIRFDESYVTRRASYFIQELQRLCPIEIYVGEDFRFGKNREGDIELLMKYFDVSIVEEVCCEEGERISSTRIRNHLFQGELQRSQSLLGWPLKTI</sequence>
<evidence type="ECO:0000313" key="14">
    <source>
        <dbReference type="Proteomes" id="UP000195321"/>
    </source>
</evidence>
<evidence type="ECO:0000256" key="8">
    <source>
        <dbReference type="ARBA" id="ARBA00022741"/>
    </source>
</evidence>
<keyword evidence="5" id="KW-0288">FMN</keyword>
<dbReference type="InterPro" id="IPR015864">
    <property type="entry name" value="FAD_synthase"/>
</dbReference>
<evidence type="ECO:0000256" key="7">
    <source>
        <dbReference type="ARBA" id="ARBA00022695"/>
    </source>
</evidence>
<evidence type="ECO:0000256" key="9">
    <source>
        <dbReference type="ARBA" id="ARBA00022827"/>
    </source>
</evidence>
<dbReference type="CDD" id="cd02064">
    <property type="entry name" value="FAD_synthetase_N"/>
    <property type="match status" value="1"/>
</dbReference>
<keyword evidence="6" id="KW-0808">Transferase</keyword>
<dbReference type="GO" id="GO:0003919">
    <property type="term" value="F:FMN adenylyltransferase activity"/>
    <property type="evidence" value="ECO:0007669"/>
    <property type="project" value="UniProtKB-EC"/>
</dbReference>
<dbReference type="FunFam" id="3.40.50.620:FF:000021">
    <property type="entry name" value="Riboflavin biosynthesis protein"/>
    <property type="match status" value="1"/>
</dbReference>
<keyword evidence="10" id="KW-0067">ATP-binding</keyword>
<evidence type="ECO:0000259" key="12">
    <source>
        <dbReference type="Pfam" id="PF06574"/>
    </source>
</evidence>
<evidence type="ECO:0000256" key="5">
    <source>
        <dbReference type="ARBA" id="ARBA00022643"/>
    </source>
</evidence>
<proteinExistence type="inferred from homology"/>
<feature type="domain" description="FAD synthetase" evidence="12">
    <location>
        <begin position="13"/>
        <end position="158"/>
    </location>
</feature>
<dbReference type="GO" id="GO:0008531">
    <property type="term" value="F:riboflavin kinase activity"/>
    <property type="evidence" value="ECO:0007669"/>
    <property type="project" value="TreeGrafter"/>
</dbReference>
<dbReference type="Pfam" id="PF06574">
    <property type="entry name" value="FAD_syn"/>
    <property type="match status" value="1"/>
</dbReference>
<evidence type="ECO:0000256" key="11">
    <source>
        <dbReference type="ARBA" id="ARBA00049494"/>
    </source>
</evidence>
<dbReference type="EC" id="2.7.7.2" evidence="3"/>
<comment type="similarity">
    <text evidence="2">Belongs to the RibF family.</text>
</comment>
<evidence type="ECO:0000256" key="3">
    <source>
        <dbReference type="ARBA" id="ARBA00012393"/>
    </source>
</evidence>
<keyword evidence="8" id="KW-0547">Nucleotide-binding</keyword>
<dbReference type="GO" id="GO:0005524">
    <property type="term" value="F:ATP binding"/>
    <property type="evidence" value="ECO:0007669"/>
    <property type="project" value="UniProtKB-KW"/>
</dbReference>
<dbReference type="InterPro" id="IPR014729">
    <property type="entry name" value="Rossmann-like_a/b/a_fold"/>
</dbReference>
<dbReference type="UniPathway" id="UPA00277">
    <property type="reaction ID" value="UER00407"/>
</dbReference>
<evidence type="ECO:0000256" key="10">
    <source>
        <dbReference type="ARBA" id="ARBA00022840"/>
    </source>
</evidence>
<organism evidence="13 14">
    <name type="scientific">Bacillus pseudomycoides</name>
    <dbReference type="NCBI Taxonomy" id="64104"/>
    <lineage>
        <taxon>Bacteria</taxon>
        <taxon>Bacillati</taxon>
        <taxon>Bacillota</taxon>
        <taxon>Bacilli</taxon>
        <taxon>Bacillales</taxon>
        <taxon>Bacillaceae</taxon>
        <taxon>Bacillus</taxon>
        <taxon>Bacillus cereus group</taxon>
    </lineage>
</organism>
<comment type="pathway">
    <text evidence="1">Cofactor biosynthesis; FAD biosynthesis; FAD from FMN: step 1/1.</text>
</comment>
<dbReference type="GO" id="GO:0006747">
    <property type="term" value="P:FAD biosynthetic process"/>
    <property type="evidence" value="ECO:0007669"/>
    <property type="project" value="UniProtKB-UniPathway"/>
</dbReference>
<name>A0A1Y3MA56_9BACI</name>
<dbReference type="GO" id="GO:0009398">
    <property type="term" value="P:FMN biosynthetic process"/>
    <property type="evidence" value="ECO:0007669"/>
    <property type="project" value="TreeGrafter"/>
</dbReference>
<dbReference type="GO" id="GO:0009231">
    <property type="term" value="P:riboflavin biosynthetic process"/>
    <property type="evidence" value="ECO:0007669"/>
    <property type="project" value="InterPro"/>
</dbReference>
<gene>
    <name evidence="13" type="ORF">BW425_19230</name>
</gene>
<comment type="caution">
    <text evidence="13">The sequence shown here is derived from an EMBL/GenBank/DDBJ whole genome shotgun (WGS) entry which is preliminary data.</text>
</comment>
<dbReference type="SUPFAM" id="SSF52374">
    <property type="entry name" value="Nucleotidylyl transferase"/>
    <property type="match status" value="1"/>
</dbReference>
<dbReference type="Proteomes" id="UP000195321">
    <property type="component" value="Unassembled WGS sequence"/>
</dbReference>
<keyword evidence="7" id="KW-0548">Nucleotidyltransferase</keyword>
<protein>
    <recommendedName>
        <fullName evidence="3">FAD synthase</fullName>
        <ecNumber evidence="3">2.7.7.2</ecNumber>
    </recommendedName>
</protein>